<proteinExistence type="predicted"/>
<evidence type="ECO:0000313" key="1">
    <source>
        <dbReference type="EMBL" id="KAK9102830.1"/>
    </source>
</evidence>
<accession>A0AAP0F2R1</accession>
<gene>
    <name evidence="1" type="ORF">Sjap_020084</name>
</gene>
<keyword evidence="2" id="KW-1185">Reference proteome</keyword>
<dbReference type="AlphaFoldDB" id="A0AAP0F2R1"/>
<sequence>MVQNSLFNGLPCEDLVEHIEVFPERCDIVHINNVLKEIIRMRLFPFALMGKAKA</sequence>
<dbReference type="Proteomes" id="UP001417504">
    <property type="component" value="Unassembled WGS sequence"/>
</dbReference>
<dbReference type="EMBL" id="JBBNAE010000008">
    <property type="protein sequence ID" value="KAK9102830.1"/>
    <property type="molecule type" value="Genomic_DNA"/>
</dbReference>
<name>A0AAP0F2R1_9MAGN</name>
<organism evidence="1 2">
    <name type="scientific">Stephania japonica</name>
    <dbReference type="NCBI Taxonomy" id="461633"/>
    <lineage>
        <taxon>Eukaryota</taxon>
        <taxon>Viridiplantae</taxon>
        <taxon>Streptophyta</taxon>
        <taxon>Embryophyta</taxon>
        <taxon>Tracheophyta</taxon>
        <taxon>Spermatophyta</taxon>
        <taxon>Magnoliopsida</taxon>
        <taxon>Ranunculales</taxon>
        <taxon>Menispermaceae</taxon>
        <taxon>Menispermoideae</taxon>
        <taxon>Cissampelideae</taxon>
        <taxon>Stephania</taxon>
    </lineage>
</organism>
<reference evidence="1 2" key="1">
    <citation type="submission" date="2024-01" db="EMBL/GenBank/DDBJ databases">
        <title>Genome assemblies of Stephania.</title>
        <authorList>
            <person name="Yang L."/>
        </authorList>
    </citation>
    <scope>NUCLEOTIDE SEQUENCE [LARGE SCALE GENOMIC DNA]</scope>
    <source>
        <strain evidence="1">QJT</strain>
        <tissue evidence="1">Leaf</tissue>
    </source>
</reference>
<protein>
    <submittedName>
        <fullName evidence="1">Uncharacterized protein</fullName>
    </submittedName>
</protein>
<evidence type="ECO:0000313" key="2">
    <source>
        <dbReference type="Proteomes" id="UP001417504"/>
    </source>
</evidence>
<comment type="caution">
    <text evidence="1">The sequence shown here is derived from an EMBL/GenBank/DDBJ whole genome shotgun (WGS) entry which is preliminary data.</text>
</comment>